<dbReference type="PANTHER" id="PTHR47698:SF2">
    <property type="entry name" value="FATTY-ACID-BINDING PROTEIN 3, CHLOROPLASTIC"/>
    <property type="match status" value="1"/>
</dbReference>
<proteinExistence type="inferred from homology"/>
<dbReference type="Gene3D" id="3.50.70.10">
    <property type="match status" value="1"/>
</dbReference>
<dbReference type="GO" id="GO:0009570">
    <property type="term" value="C:chloroplast stroma"/>
    <property type="evidence" value="ECO:0007669"/>
    <property type="project" value="TreeGrafter"/>
</dbReference>
<name>A0AAD8WD11_LOLMU</name>
<accession>A0AAD8WD11</accession>
<dbReference type="PANTHER" id="PTHR47698">
    <property type="entry name" value="FATTY-ACID-BINDING PROTEIN 3, CHLOROPLASTIC"/>
    <property type="match status" value="1"/>
</dbReference>
<dbReference type="EMBL" id="JAUUTY010000004">
    <property type="protein sequence ID" value="KAK1649684.1"/>
    <property type="molecule type" value="Genomic_DNA"/>
</dbReference>
<dbReference type="InterPro" id="IPR016088">
    <property type="entry name" value="Chalcone_isomerase_3-sand"/>
</dbReference>
<dbReference type="GO" id="GO:0006631">
    <property type="term" value="P:fatty acid metabolic process"/>
    <property type="evidence" value="ECO:0007669"/>
    <property type="project" value="TreeGrafter"/>
</dbReference>
<organism evidence="4 5">
    <name type="scientific">Lolium multiflorum</name>
    <name type="common">Italian ryegrass</name>
    <name type="synonym">Lolium perenne subsp. multiflorum</name>
    <dbReference type="NCBI Taxonomy" id="4521"/>
    <lineage>
        <taxon>Eukaryota</taxon>
        <taxon>Viridiplantae</taxon>
        <taxon>Streptophyta</taxon>
        <taxon>Embryophyta</taxon>
        <taxon>Tracheophyta</taxon>
        <taxon>Spermatophyta</taxon>
        <taxon>Magnoliopsida</taxon>
        <taxon>Liliopsida</taxon>
        <taxon>Poales</taxon>
        <taxon>Poaceae</taxon>
        <taxon>BOP clade</taxon>
        <taxon>Pooideae</taxon>
        <taxon>Poodae</taxon>
        <taxon>Poeae</taxon>
        <taxon>Poeae Chloroplast Group 2 (Poeae type)</taxon>
        <taxon>Loliodinae</taxon>
        <taxon>Loliinae</taxon>
        <taxon>Lolium</taxon>
    </lineage>
</organism>
<keyword evidence="5" id="KW-1185">Reference proteome</keyword>
<evidence type="ECO:0000256" key="2">
    <source>
        <dbReference type="RuleBase" id="RU361158"/>
    </source>
</evidence>
<evidence type="ECO:0000259" key="3">
    <source>
        <dbReference type="Pfam" id="PF02431"/>
    </source>
</evidence>
<evidence type="ECO:0000256" key="1">
    <source>
        <dbReference type="ARBA" id="ARBA00007166"/>
    </source>
</evidence>
<sequence length="275" mass="29199">MIVATPVVAPSLAGSTFPSPAAAFLRTRLLSLGDALPGSASRAASGCRVARGGGGARRPQISFAAGGGAVGDAFVVEGTTNVKFSRELMVPGSTEPLIVLGTGYRDKFFVKVYAAAFYVDYSIGVDTEQWRKKVGIETFDASTVFDSIFKAPVVKSLSITLVRDVDGKTFVKALDDVIARQIKKPTAEEESSLSTFRNIFLGRNLKQGTSIYLTWSEPSVMLVSISTNQDASQVDAEIKSASVNYALYDGFFGSSPVSPTLRSSTAQLLEALLTK</sequence>
<dbReference type="SUPFAM" id="SSF54626">
    <property type="entry name" value="Chalcone isomerase"/>
    <property type="match status" value="1"/>
</dbReference>
<dbReference type="AlphaFoldDB" id="A0AAD8WD11"/>
<comment type="similarity">
    <text evidence="1 2">Belongs to the chalcone isomerase family.</text>
</comment>
<comment type="caution">
    <text evidence="4">The sequence shown here is derived from an EMBL/GenBank/DDBJ whole genome shotgun (WGS) entry which is preliminary data.</text>
</comment>
<feature type="domain" description="Chalcone isomerase" evidence="3">
    <location>
        <begin position="81"/>
        <end position="272"/>
    </location>
</feature>
<evidence type="ECO:0000313" key="5">
    <source>
        <dbReference type="Proteomes" id="UP001231189"/>
    </source>
</evidence>
<reference evidence="4" key="1">
    <citation type="submission" date="2023-07" db="EMBL/GenBank/DDBJ databases">
        <title>A chromosome-level genome assembly of Lolium multiflorum.</title>
        <authorList>
            <person name="Chen Y."/>
            <person name="Copetti D."/>
            <person name="Kolliker R."/>
            <person name="Studer B."/>
        </authorList>
    </citation>
    <scope>NUCLEOTIDE SEQUENCE</scope>
    <source>
        <strain evidence="4">02402/16</strain>
        <tissue evidence="4">Leaf</tissue>
    </source>
</reference>
<gene>
    <name evidence="4" type="ORF">QYE76_067489</name>
</gene>
<dbReference type="GO" id="GO:0005504">
    <property type="term" value="F:fatty acid binding"/>
    <property type="evidence" value="ECO:0007669"/>
    <property type="project" value="TreeGrafter"/>
</dbReference>
<dbReference type="InterPro" id="IPR016087">
    <property type="entry name" value="Chalcone_isomerase"/>
</dbReference>
<dbReference type="Pfam" id="PF02431">
    <property type="entry name" value="Chalcone"/>
    <property type="match status" value="1"/>
</dbReference>
<dbReference type="InterPro" id="IPR016089">
    <property type="entry name" value="Chalcone_isomerase_bundle_sf"/>
</dbReference>
<dbReference type="Gene3D" id="1.10.890.20">
    <property type="match status" value="1"/>
</dbReference>
<dbReference type="Proteomes" id="UP001231189">
    <property type="component" value="Unassembled WGS sequence"/>
</dbReference>
<evidence type="ECO:0000313" key="4">
    <source>
        <dbReference type="EMBL" id="KAK1649684.1"/>
    </source>
</evidence>
<dbReference type="InterPro" id="IPR036298">
    <property type="entry name" value="Chalcone_isomerase_sf"/>
</dbReference>
<dbReference type="GO" id="GO:0016872">
    <property type="term" value="F:intramolecular lyase activity"/>
    <property type="evidence" value="ECO:0007669"/>
    <property type="project" value="InterPro"/>
</dbReference>
<protein>
    <recommendedName>
        <fullName evidence="2">Chalcone-flavonone isomerase family protein</fullName>
    </recommendedName>
</protein>